<sequence>MEIEEEELRRRKLEEALEVKSLRRIISAYLNYPDAAEEDVKRYERSFRRLPPAHKALLSHLPSKFQRLRWCISKNSIFIFNMLQVFEPPLDMSQDIDSCEQHNLKSVQDHHLFSDKREVFSCQSASTSGQVSLLKSDEVSCGEGSNLTCRSPELVNVNQSNGYDGGSSGSYCKEDVDKSGGNNVKNVSNQATMCSISDSNGNVYSSPPDWLDPSLQLHVPLVDVDKVRCIIRNIVRDWAAEGQKERNQCFKPILEELEIQFPNRRMDRYLLSVVVSSLSVVQSSTVAHAIVSPPACLVPGAGLGRLALDISCLGFISQGNEFSYYMMICSSFILNHTETAEQWTIYPWIHSNCNSLSDSDQLRPVSIPDIHPASAGITEGFSMCGGDFVEVYSDPSQVGVWDAVVTCFFLDTAHNIVEYIEIISRILKDGGVWINLGPLLYHFADVYSQEDEMSVELSLEDVKRVAFQYGFQLEKERTIETTYTTNLLSMMQLIDKAESHFLIIEAEKSKASLVAFFDCMKLNIQFLLERNVAVVVHDQQDLNLSRSREVLLPNAKAGLKEKEKEKEKASSSGKGKTNATSQQMASNNDVISKAALAQRARRQRERDAKRQLAKRTRQEREESGECMQPTQPRFFPALIPSRRRRALLERAKTKAIKVNAIQSTSLSTEKIENAPQQTVVTKALASSSTTPVLSQSTSLSTEKTENAPQRTVVTKALVSSSTTAILSQEPNFMHNPINGRSLPLVRNMLSQPKRSELHSLPPPRNLGLEPGRKIIQQGLHFKALGGPSSSTHWNFSLSNNGGNKHLINPGHRFKMELGRGKVQDNMGKYANCPQLRQCPLKPEICLKQTPMQPKYVHFVPVATTNYRAPVMTFPHGGSSVRDSLCKPGISLHSVQSTCHMGTADVPRSIGSKGSDDKQRTFPHGGPSVRDSLGKPGIALHAVQSDCHEAKAEAPHSIGSGESDDKQRDSLGKPGIALHAVQSDCHEATAEAPHSIESRESDDKQRDSLGKPGIALHAVQSDCHEATAEAPHSIGSRESDDKQRTLPHGGLSICDSLGKPGIDIHAVQSDCHKATTETPHSIGSKGSEDKQRTEWFFCLPNLLKQLDESDQRDYKERLLHLPPAELSRHAFELEKRAVQLTIEEGFLMQG</sequence>
<organism evidence="8 9">
    <name type="scientific">Rhododendron griersonianum</name>
    <dbReference type="NCBI Taxonomy" id="479676"/>
    <lineage>
        <taxon>Eukaryota</taxon>
        <taxon>Viridiplantae</taxon>
        <taxon>Streptophyta</taxon>
        <taxon>Embryophyta</taxon>
        <taxon>Tracheophyta</taxon>
        <taxon>Spermatophyta</taxon>
        <taxon>Magnoliopsida</taxon>
        <taxon>eudicotyledons</taxon>
        <taxon>Gunneridae</taxon>
        <taxon>Pentapetalae</taxon>
        <taxon>asterids</taxon>
        <taxon>Ericales</taxon>
        <taxon>Ericaceae</taxon>
        <taxon>Ericoideae</taxon>
        <taxon>Rhodoreae</taxon>
        <taxon>Rhododendron</taxon>
    </lineage>
</organism>
<evidence type="ECO:0000259" key="7">
    <source>
        <dbReference type="PROSITE" id="PS50238"/>
    </source>
</evidence>
<evidence type="ECO:0000256" key="3">
    <source>
        <dbReference type="ARBA" id="ARBA00022603"/>
    </source>
</evidence>
<dbReference type="PANTHER" id="PTHR12303:SF6">
    <property type="entry name" value="CARNOSINE N-METHYLTRANSFERASE"/>
    <property type="match status" value="1"/>
</dbReference>
<dbReference type="GO" id="GO:0030735">
    <property type="term" value="F:carnosine N-methyltransferase activity"/>
    <property type="evidence" value="ECO:0007669"/>
    <property type="project" value="UniProtKB-EC"/>
</dbReference>
<feature type="region of interest" description="Disordered" evidence="6">
    <location>
        <begin position="984"/>
        <end position="1009"/>
    </location>
</feature>
<accession>A0AAV6HY80</accession>
<feature type="region of interest" description="Disordered" evidence="6">
    <location>
        <begin position="687"/>
        <end position="708"/>
    </location>
</feature>
<dbReference type="PROSITE" id="PS50238">
    <property type="entry name" value="RHOGAP"/>
    <property type="match status" value="1"/>
</dbReference>
<dbReference type="PANTHER" id="PTHR12303">
    <property type="entry name" value="CARNOSINE N-METHYLTRANSFERASE"/>
    <property type="match status" value="1"/>
</dbReference>
<dbReference type="InterPro" id="IPR000198">
    <property type="entry name" value="RhoGAP_dom"/>
</dbReference>
<evidence type="ECO:0000256" key="5">
    <source>
        <dbReference type="ARBA" id="ARBA00022691"/>
    </source>
</evidence>
<feature type="compositionally biased region" description="Polar residues" evidence="6">
    <location>
        <begin position="577"/>
        <end position="590"/>
    </location>
</feature>
<evidence type="ECO:0000313" key="9">
    <source>
        <dbReference type="Proteomes" id="UP000823749"/>
    </source>
</evidence>
<feature type="domain" description="Rho-GAP" evidence="7">
    <location>
        <begin position="1"/>
        <end position="120"/>
    </location>
</feature>
<evidence type="ECO:0000256" key="6">
    <source>
        <dbReference type="SAM" id="MobiDB-lite"/>
    </source>
</evidence>
<feature type="region of interest" description="Disordered" evidence="6">
    <location>
        <begin position="946"/>
        <end position="971"/>
    </location>
</feature>
<gene>
    <name evidence="8" type="ORF">RHGRI_033150</name>
</gene>
<reference evidence="8" key="1">
    <citation type="submission" date="2020-08" db="EMBL/GenBank/DDBJ databases">
        <title>Plant Genome Project.</title>
        <authorList>
            <person name="Zhang R.-G."/>
        </authorList>
    </citation>
    <scope>NUCLEOTIDE SEQUENCE</scope>
    <source>
        <strain evidence="8">WSP0</strain>
        <tissue evidence="8">Leaf</tissue>
    </source>
</reference>
<keyword evidence="3" id="KW-0489">Methyltransferase</keyword>
<dbReference type="Pfam" id="PF07942">
    <property type="entry name" value="CARME"/>
    <property type="match status" value="2"/>
</dbReference>
<dbReference type="AlphaFoldDB" id="A0AAV6HY80"/>
<feature type="compositionally biased region" description="Basic and acidic residues" evidence="6">
    <location>
        <begin position="558"/>
        <end position="569"/>
    </location>
</feature>
<comment type="similarity">
    <text evidence="1">Belongs to the carnosine N-methyltransferase family.</text>
</comment>
<dbReference type="EMBL" id="JACTNZ010000012">
    <property type="protein sequence ID" value="KAG5520465.1"/>
    <property type="molecule type" value="Genomic_DNA"/>
</dbReference>
<evidence type="ECO:0000256" key="1">
    <source>
        <dbReference type="ARBA" id="ARBA00010086"/>
    </source>
</evidence>
<dbReference type="Proteomes" id="UP000823749">
    <property type="component" value="Chromosome 12"/>
</dbReference>
<keyword evidence="5" id="KW-0949">S-adenosyl-L-methionine</keyword>
<feature type="region of interest" description="Disordered" evidence="6">
    <location>
        <begin position="1022"/>
        <end position="1051"/>
    </location>
</feature>
<dbReference type="InterPro" id="IPR029063">
    <property type="entry name" value="SAM-dependent_MTases_sf"/>
</dbReference>
<feature type="compositionally biased region" description="Basic and acidic residues" evidence="6">
    <location>
        <begin position="984"/>
        <end position="1008"/>
    </location>
</feature>
<evidence type="ECO:0000256" key="4">
    <source>
        <dbReference type="ARBA" id="ARBA00022679"/>
    </source>
</evidence>
<dbReference type="EC" id="2.1.1.22" evidence="2"/>
<proteinExistence type="inferred from homology"/>
<evidence type="ECO:0000256" key="2">
    <source>
        <dbReference type="ARBA" id="ARBA00012003"/>
    </source>
</evidence>
<feature type="compositionally biased region" description="Basic and acidic residues" evidence="6">
    <location>
        <begin position="1034"/>
        <end position="1043"/>
    </location>
</feature>
<evidence type="ECO:0000313" key="8">
    <source>
        <dbReference type="EMBL" id="KAG5520465.1"/>
    </source>
</evidence>
<feature type="region of interest" description="Disordered" evidence="6">
    <location>
        <begin position="555"/>
        <end position="632"/>
    </location>
</feature>
<dbReference type="GO" id="GO:0032259">
    <property type="term" value="P:methylation"/>
    <property type="evidence" value="ECO:0007669"/>
    <property type="project" value="UniProtKB-KW"/>
</dbReference>
<feature type="compositionally biased region" description="Basic and acidic residues" evidence="6">
    <location>
        <begin position="604"/>
        <end position="623"/>
    </location>
</feature>
<dbReference type="SUPFAM" id="SSF53335">
    <property type="entry name" value="S-adenosyl-L-methionine-dependent methyltransferases"/>
    <property type="match status" value="1"/>
</dbReference>
<dbReference type="SMART" id="SM01296">
    <property type="entry name" value="N2227"/>
    <property type="match status" value="1"/>
</dbReference>
<keyword evidence="4" id="KW-0808">Transferase</keyword>
<feature type="region of interest" description="Disordered" evidence="6">
    <location>
        <begin position="902"/>
        <end position="933"/>
    </location>
</feature>
<keyword evidence="9" id="KW-1185">Reference proteome</keyword>
<name>A0AAV6HY80_9ERIC</name>
<dbReference type="InterPro" id="IPR012901">
    <property type="entry name" value="CARME"/>
</dbReference>
<dbReference type="GO" id="GO:0007165">
    <property type="term" value="P:signal transduction"/>
    <property type="evidence" value="ECO:0007669"/>
    <property type="project" value="InterPro"/>
</dbReference>
<comment type="caution">
    <text evidence="8">The sequence shown here is derived from an EMBL/GenBank/DDBJ whole genome shotgun (WGS) entry which is preliminary data.</text>
</comment>
<protein>
    <recommendedName>
        <fullName evidence="2">carnosine N-methyltransferase</fullName>
        <ecNumber evidence="2">2.1.1.22</ecNumber>
    </recommendedName>
</protein>